<evidence type="ECO:0000256" key="2">
    <source>
        <dbReference type="ARBA" id="ARBA00001946"/>
    </source>
</evidence>
<evidence type="ECO:0000256" key="5">
    <source>
        <dbReference type="ARBA" id="ARBA00022842"/>
    </source>
</evidence>
<protein>
    <submittedName>
        <fullName evidence="8">CoA pyrophosphatase</fullName>
    </submittedName>
</protein>
<dbReference type="Pfam" id="PF00293">
    <property type="entry name" value="NUDIX"/>
    <property type="match status" value="1"/>
</dbReference>
<dbReference type="InterPro" id="IPR015797">
    <property type="entry name" value="NUDIX_hydrolase-like_dom_sf"/>
</dbReference>
<evidence type="ECO:0000256" key="4">
    <source>
        <dbReference type="ARBA" id="ARBA00022801"/>
    </source>
</evidence>
<keyword evidence="5" id="KW-0460">Magnesium</keyword>
<reference evidence="8 9" key="1">
    <citation type="submission" date="2017-08" db="EMBL/GenBank/DDBJ databases">
        <title>Halovibrio sewagensis sp. nov., isolated from wastewater of high salinity.</title>
        <authorList>
            <person name="Dong X."/>
            <person name="Zhang G."/>
        </authorList>
    </citation>
    <scope>NUCLEOTIDE SEQUENCE [LARGE SCALE GENOMIC DNA]</scope>
    <source>
        <strain evidence="8 9">YL5-2</strain>
    </source>
</reference>
<dbReference type="CDD" id="cd03426">
    <property type="entry name" value="NUDIX_CoAse_Nudt7"/>
    <property type="match status" value="1"/>
</dbReference>
<evidence type="ECO:0000313" key="9">
    <source>
        <dbReference type="Proteomes" id="UP000218896"/>
    </source>
</evidence>
<evidence type="ECO:0000313" key="8">
    <source>
        <dbReference type="EMBL" id="PAU80214.1"/>
    </source>
</evidence>
<evidence type="ECO:0000256" key="3">
    <source>
        <dbReference type="ARBA" id="ARBA00022723"/>
    </source>
</evidence>
<comment type="cofactor">
    <cofactor evidence="2">
        <name>Mg(2+)</name>
        <dbReference type="ChEBI" id="CHEBI:18420"/>
    </cofactor>
</comment>
<gene>
    <name evidence="8" type="ORF">CK501_11290</name>
</gene>
<dbReference type="EMBL" id="NSKD01000004">
    <property type="protein sequence ID" value="PAU80214.1"/>
    <property type="molecule type" value="Genomic_DNA"/>
</dbReference>
<dbReference type="NCBIfam" id="NF007980">
    <property type="entry name" value="PRK10707.1"/>
    <property type="match status" value="1"/>
</dbReference>
<keyword evidence="4" id="KW-0378">Hydrolase</keyword>
<keyword evidence="3" id="KW-0479">Metal-binding</keyword>
<accession>A0A2A2F670</accession>
<dbReference type="Gene3D" id="3.90.79.10">
    <property type="entry name" value="Nucleoside Triphosphate Pyrophosphohydrolase"/>
    <property type="match status" value="1"/>
</dbReference>
<name>A0A2A2F670_9GAMM</name>
<comment type="caution">
    <text evidence="8">The sequence shown here is derived from an EMBL/GenBank/DDBJ whole genome shotgun (WGS) entry which is preliminary data.</text>
</comment>
<comment type="cofactor">
    <cofactor evidence="1">
        <name>Mn(2+)</name>
        <dbReference type="ChEBI" id="CHEBI:29035"/>
    </cofactor>
</comment>
<proteinExistence type="predicted"/>
<evidence type="ECO:0000256" key="6">
    <source>
        <dbReference type="ARBA" id="ARBA00023211"/>
    </source>
</evidence>
<keyword evidence="6" id="KW-0464">Manganese</keyword>
<dbReference type="AlphaFoldDB" id="A0A2A2F670"/>
<dbReference type="InterPro" id="IPR045121">
    <property type="entry name" value="CoAse"/>
</dbReference>
<dbReference type="SUPFAM" id="SSF55811">
    <property type="entry name" value="Nudix"/>
    <property type="match status" value="1"/>
</dbReference>
<sequence>MKQDLLQRFSQYRPRALPLAYPRASVLVPITNARDPEIVLTRRAARNGPHSGQVAFPGGMASEADAGPEATALRETHEEVGLPPERVELLGELSQVVSRHGILVTPYVGLVPETYPYCAEPGEVETVFQVPVRWLLDDRRSRTDEISFHDWRLYVPCYRWQEHDIWGLSAIILVECLNMAFDAAIDITKPPREG</sequence>
<dbReference type="GO" id="GO:0046872">
    <property type="term" value="F:metal ion binding"/>
    <property type="evidence" value="ECO:0007669"/>
    <property type="project" value="UniProtKB-KW"/>
</dbReference>
<keyword evidence="9" id="KW-1185">Reference proteome</keyword>
<organism evidence="8 9">
    <name type="scientific">Halovibrio salipaludis</name>
    <dbReference type="NCBI Taxonomy" id="2032626"/>
    <lineage>
        <taxon>Bacteria</taxon>
        <taxon>Pseudomonadati</taxon>
        <taxon>Pseudomonadota</taxon>
        <taxon>Gammaproteobacteria</taxon>
        <taxon>Oceanospirillales</taxon>
        <taxon>Halomonadaceae</taxon>
        <taxon>Halovibrio</taxon>
    </lineage>
</organism>
<dbReference type="Proteomes" id="UP000218896">
    <property type="component" value="Unassembled WGS sequence"/>
</dbReference>
<feature type="domain" description="Nudix hydrolase" evidence="7">
    <location>
        <begin position="21"/>
        <end position="159"/>
    </location>
</feature>
<dbReference type="InterPro" id="IPR000086">
    <property type="entry name" value="NUDIX_hydrolase_dom"/>
</dbReference>
<dbReference type="OrthoDB" id="9802805at2"/>
<dbReference type="RefSeq" id="WP_095617831.1">
    <property type="nucleotide sequence ID" value="NZ_NSKD01000004.1"/>
</dbReference>
<evidence type="ECO:0000259" key="7">
    <source>
        <dbReference type="PROSITE" id="PS51462"/>
    </source>
</evidence>
<dbReference type="PANTHER" id="PTHR12992">
    <property type="entry name" value="NUDIX HYDROLASE"/>
    <property type="match status" value="1"/>
</dbReference>
<dbReference type="GO" id="GO:0010945">
    <property type="term" value="F:coenzyme A diphosphatase activity"/>
    <property type="evidence" value="ECO:0007669"/>
    <property type="project" value="InterPro"/>
</dbReference>
<dbReference type="PROSITE" id="PS51462">
    <property type="entry name" value="NUDIX"/>
    <property type="match status" value="1"/>
</dbReference>
<evidence type="ECO:0000256" key="1">
    <source>
        <dbReference type="ARBA" id="ARBA00001936"/>
    </source>
</evidence>
<dbReference type="PANTHER" id="PTHR12992:SF11">
    <property type="entry name" value="MITOCHONDRIAL COENZYME A DIPHOSPHATASE NUDT8"/>
    <property type="match status" value="1"/>
</dbReference>